<dbReference type="CDD" id="cd00377">
    <property type="entry name" value="ICL_PEPM"/>
    <property type="match status" value="1"/>
</dbReference>
<accession>A0A0B4X0Z8</accession>
<evidence type="ECO:0000313" key="1">
    <source>
        <dbReference type="EMBL" id="AJD40242.1"/>
    </source>
</evidence>
<keyword evidence="1" id="KW-0418">Kinase</keyword>
<dbReference type="Pfam" id="PF13714">
    <property type="entry name" value="PEP_mutase"/>
    <property type="match status" value="1"/>
</dbReference>
<keyword evidence="1" id="KW-0808">Transferase</keyword>
<dbReference type="SUPFAM" id="SSF51621">
    <property type="entry name" value="Phosphoenolpyruvate/pyruvate domain"/>
    <property type="match status" value="1"/>
</dbReference>
<reference evidence="1 2" key="1">
    <citation type="submission" date="2013-11" db="EMBL/GenBank/DDBJ databases">
        <title>Complete genome sequence of Rhizobium gallicum bv. gallicum R602.</title>
        <authorList>
            <person name="Bustos P."/>
            <person name="Santamaria R.I."/>
            <person name="Lozano L."/>
            <person name="Acosta J.L."/>
            <person name="Ormeno-Orrillo E."/>
            <person name="Rogel M.A."/>
            <person name="Romero D."/>
            <person name="Cevallos M.A."/>
            <person name="Martinez-Romero E."/>
            <person name="Gonzalez V."/>
        </authorList>
    </citation>
    <scope>NUCLEOTIDE SEQUENCE [LARGE SCALE GENOMIC DNA]</scope>
    <source>
        <strain evidence="1 2">R602</strain>
    </source>
</reference>
<dbReference type="GO" id="GO:0016301">
    <property type="term" value="F:kinase activity"/>
    <property type="evidence" value="ECO:0007669"/>
    <property type="project" value="UniProtKB-KW"/>
</dbReference>
<keyword evidence="2" id="KW-1185">Reference proteome</keyword>
<protein>
    <submittedName>
        <fullName evidence="1">Pyruvate/phosphoenolpyruvate kinase protein</fullName>
    </submittedName>
</protein>
<gene>
    <name evidence="1" type="ORF">RGR602_CH00881</name>
</gene>
<sequence length="302" mass="32677">MFASKEASLAVSRWKTSVLHFEKRSTGRVHYPQSLGYRHSPDFSCRGFFPALATTSAGMAFSLGAAEGAVSRKDALDHCRSIVAATPLPVSADLEKGFGDSPESAAETIRAAADIGLAGCSLEDHTGRRDDPIYDFTLAVERIEAAVEARRSLPHDFVLTSRCENFLWARADLADTIRRLQAFEKAGADVLYASGLRDLRTIRLVCEAVTKPVNVMGMPGATFSVAELAEAGVKRISVGSGLARHAYGTFVNAAREMRSAGTFRFSDQAMGFAELEGFFTGTARRSRKIAADRVETNVLDSR</sequence>
<name>A0A0B4X0Z8_9HYPH</name>
<keyword evidence="1" id="KW-0670">Pyruvate</keyword>
<dbReference type="Gene3D" id="3.20.20.60">
    <property type="entry name" value="Phosphoenolpyruvate-binding domains"/>
    <property type="match status" value="1"/>
</dbReference>
<dbReference type="InterPro" id="IPR039556">
    <property type="entry name" value="ICL/PEPM"/>
</dbReference>
<dbReference type="PANTHER" id="PTHR42905">
    <property type="entry name" value="PHOSPHOENOLPYRUVATE CARBOXYLASE"/>
    <property type="match status" value="1"/>
</dbReference>
<dbReference type="EMBL" id="CP006877">
    <property type="protein sequence ID" value="AJD40242.1"/>
    <property type="molecule type" value="Genomic_DNA"/>
</dbReference>
<dbReference type="HOGENOM" id="CLU_027389_2_1_5"/>
<dbReference type="InterPro" id="IPR040442">
    <property type="entry name" value="Pyrv_kinase-like_dom_sf"/>
</dbReference>
<dbReference type="AlphaFoldDB" id="A0A0B4X0Z8"/>
<organism evidence="1 2">
    <name type="scientific">Rhizobium gallicum bv. gallicum R602sp</name>
    <dbReference type="NCBI Taxonomy" id="1041138"/>
    <lineage>
        <taxon>Bacteria</taxon>
        <taxon>Pseudomonadati</taxon>
        <taxon>Pseudomonadota</taxon>
        <taxon>Alphaproteobacteria</taxon>
        <taxon>Hyphomicrobiales</taxon>
        <taxon>Rhizobiaceae</taxon>
        <taxon>Rhizobium/Agrobacterium group</taxon>
        <taxon>Rhizobium</taxon>
    </lineage>
</organism>
<dbReference type="KEGG" id="rga:RGR602_CH00881"/>
<proteinExistence type="predicted"/>
<evidence type="ECO:0000313" key="2">
    <source>
        <dbReference type="Proteomes" id="UP000031368"/>
    </source>
</evidence>
<dbReference type="Gene3D" id="6.10.250.2750">
    <property type="match status" value="1"/>
</dbReference>
<dbReference type="InterPro" id="IPR015813">
    <property type="entry name" value="Pyrv/PenolPyrv_kinase-like_dom"/>
</dbReference>
<dbReference type="PANTHER" id="PTHR42905:SF16">
    <property type="entry name" value="CARBOXYPHOSPHONOENOLPYRUVATE PHOSPHONOMUTASE-LIKE PROTEIN (AFU_ORTHOLOGUE AFUA_5G07230)"/>
    <property type="match status" value="1"/>
</dbReference>
<dbReference type="Proteomes" id="UP000031368">
    <property type="component" value="Chromosome"/>
</dbReference>